<dbReference type="PROSITE" id="PS51724">
    <property type="entry name" value="SPOR"/>
    <property type="match status" value="1"/>
</dbReference>
<dbReference type="InterPro" id="IPR007730">
    <property type="entry name" value="SPOR-like_dom"/>
</dbReference>
<keyword evidence="5" id="KW-1185">Reference proteome</keyword>
<feature type="signal peptide" evidence="2">
    <location>
        <begin position="1"/>
        <end position="27"/>
    </location>
</feature>
<evidence type="ECO:0000313" key="4">
    <source>
        <dbReference type="EMBL" id="GAA4819664.1"/>
    </source>
</evidence>
<dbReference type="Pfam" id="PF05036">
    <property type="entry name" value="SPOR"/>
    <property type="match status" value="1"/>
</dbReference>
<gene>
    <name evidence="4" type="ORF">GCM10023331_00080</name>
</gene>
<name>A0ABP9CX30_9BACT</name>
<reference evidence="5" key="1">
    <citation type="journal article" date="2019" name="Int. J. Syst. Evol. Microbiol.">
        <title>The Global Catalogue of Microorganisms (GCM) 10K type strain sequencing project: providing services to taxonomists for standard genome sequencing and annotation.</title>
        <authorList>
            <consortium name="The Broad Institute Genomics Platform"/>
            <consortium name="The Broad Institute Genome Sequencing Center for Infectious Disease"/>
            <person name="Wu L."/>
            <person name="Ma J."/>
        </authorList>
    </citation>
    <scope>NUCLEOTIDE SEQUENCE [LARGE SCALE GENOMIC DNA]</scope>
    <source>
        <strain evidence="5">JCM 18326</strain>
    </source>
</reference>
<evidence type="ECO:0000259" key="3">
    <source>
        <dbReference type="PROSITE" id="PS51724"/>
    </source>
</evidence>
<feature type="coiled-coil region" evidence="1">
    <location>
        <begin position="63"/>
        <end position="111"/>
    </location>
</feature>
<evidence type="ECO:0000313" key="5">
    <source>
        <dbReference type="Proteomes" id="UP001500298"/>
    </source>
</evidence>
<feature type="domain" description="SPOR" evidence="3">
    <location>
        <begin position="169"/>
        <end position="255"/>
    </location>
</feature>
<dbReference type="EMBL" id="BAABJX010000001">
    <property type="protein sequence ID" value="GAA4819664.1"/>
    <property type="molecule type" value="Genomic_DNA"/>
</dbReference>
<evidence type="ECO:0000256" key="2">
    <source>
        <dbReference type="SAM" id="SignalP"/>
    </source>
</evidence>
<protein>
    <recommendedName>
        <fullName evidence="3">SPOR domain-containing protein</fullName>
    </recommendedName>
</protein>
<comment type="caution">
    <text evidence="4">The sequence shown here is derived from an EMBL/GenBank/DDBJ whole genome shotgun (WGS) entry which is preliminary data.</text>
</comment>
<feature type="chain" id="PRO_5045399277" description="SPOR domain-containing protein" evidence="2">
    <location>
        <begin position="28"/>
        <end position="255"/>
    </location>
</feature>
<accession>A0ABP9CX30</accession>
<dbReference type="Proteomes" id="UP001500298">
    <property type="component" value="Unassembled WGS sequence"/>
</dbReference>
<keyword evidence="1" id="KW-0175">Coiled coil</keyword>
<evidence type="ECO:0000256" key="1">
    <source>
        <dbReference type="SAM" id="Coils"/>
    </source>
</evidence>
<proteinExistence type="predicted"/>
<organism evidence="4 5">
    <name type="scientific">Algivirga pacifica</name>
    <dbReference type="NCBI Taxonomy" id="1162670"/>
    <lineage>
        <taxon>Bacteria</taxon>
        <taxon>Pseudomonadati</taxon>
        <taxon>Bacteroidota</taxon>
        <taxon>Cytophagia</taxon>
        <taxon>Cytophagales</taxon>
        <taxon>Flammeovirgaceae</taxon>
        <taxon>Algivirga</taxon>
    </lineage>
</organism>
<keyword evidence="2" id="KW-0732">Signal</keyword>
<sequence>MIFMLKKIHIFKAITAAILLTSTPILAQEPMEGPVTGVAIPSGTADTYEDVGKITAFNLKKKVPILREQKQRLLQERESLMNQNKQLSSENQSLMERVVELEQNIAHLDAQLTQMQPKVQAYEEMQVELARQDSLKKAGVPAPDDNRFCAKKHGKLQVDRSYFTDLKSQVISNGWGLQIYSSPSLCDAQEVALQFEASHNYWKTYVKVKEIDGQTMYAVIYGSLKYKEQAQYYCNQFIKKVAKTEGELNAFLVQH</sequence>